<protein>
    <submittedName>
        <fullName evidence="12">Retinoic acid receptor beta</fullName>
    </submittedName>
</protein>
<sequence>FSELATKCIIKIVEFAKRLPGFTSLTIADQITLLKAACLDILVCIFNIV</sequence>
<dbReference type="GO" id="GO:0004879">
    <property type="term" value="F:nuclear receptor activity"/>
    <property type="evidence" value="ECO:0007669"/>
    <property type="project" value="InterPro"/>
</dbReference>
<dbReference type="PRINTS" id="PR00546">
    <property type="entry name" value="THYROIDHORMR"/>
</dbReference>
<dbReference type="PRINTS" id="PR00398">
    <property type="entry name" value="STRDHORMONER"/>
</dbReference>
<dbReference type="InterPro" id="IPR035500">
    <property type="entry name" value="NHR-like_dom_sf"/>
</dbReference>
<accession>A0A091M7T9</accession>
<dbReference type="AlphaFoldDB" id="A0A091M7T9"/>
<evidence type="ECO:0000256" key="1">
    <source>
        <dbReference type="ARBA" id="ARBA00003008"/>
    </source>
</evidence>
<reference evidence="12 13" key="1">
    <citation type="submission" date="2014-04" db="EMBL/GenBank/DDBJ databases">
        <title>Genome evolution of avian class.</title>
        <authorList>
            <person name="Zhang G."/>
            <person name="Li C."/>
        </authorList>
    </citation>
    <scope>NUCLEOTIDE SEQUENCE [LARGE SCALE GENOMIC DNA]</scope>
    <source>
        <strain evidence="12">BGI_N323</strain>
    </source>
</reference>
<organism evidence="12 13">
    <name type="scientific">Cathartes aura</name>
    <name type="common">Turkey vulture</name>
    <name type="synonym">Vultur aura</name>
    <dbReference type="NCBI Taxonomy" id="43455"/>
    <lineage>
        <taxon>Eukaryota</taxon>
        <taxon>Metazoa</taxon>
        <taxon>Chordata</taxon>
        <taxon>Craniata</taxon>
        <taxon>Vertebrata</taxon>
        <taxon>Euteleostomi</taxon>
        <taxon>Archelosauria</taxon>
        <taxon>Archosauria</taxon>
        <taxon>Dinosauria</taxon>
        <taxon>Saurischia</taxon>
        <taxon>Theropoda</taxon>
        <taxon>Coelurosauria</taxon>
        <taxon>Aves</taxon>
        <taxon>Neognathae</taxon>
        <taxon>Neoaves</taxon>
        <taxon>Telluraves</taxon>
        <taxon>Accipitrimorphae</taxon>
        <taxon>Accipitriformes</taxon>
        <taxon>Cathartidae</taxon>
        <taxon>Cathartes</taxon>
    </lineage>
</organism>
<keyword evidence="3" id="KW-0479">Metal-binding</keyword>
<dbReference type="InterPro" id="IPR001728">
    <property type="entry name" value="ThyrH_rcpt"/>
</dbReference>
<feature type="non-terminal residue" evidence="12">
    <location>
        <position position="1"/>
    </location>
</feature>
<name>A0A091M7T9_CATAU</name>
<comment type="function">
    <text evidence="1">Nuclear hormone receptor that can act as a repressor or activator of transcription. High affinity receptor for thyroid hormones, including triiodothyronine and thyroxine.</text>
</comment>
<evidence type="ECO:0000256" key="3">
    <source>
        <dbReference type="ARBA" id="ARBA00022723"/>
    </source>
</evidence>
<dbReference type="Pfam" id="PF00104">
    <property type="entry name" value="Hormone_recep"/>
    <property type="match status" value="1"/>
</dbReference>
<keyword evidence="6" id="KW-0805">Transcription regulation</keyword>
<keyword evidence="13" id="KW-1185">Reference proteome</keyword>
<evidence type="ECO:0000256" key="9">
    <source>
        <dbReference type="ARBA" id="ARBA00023170"/>
    </source>
</evidence>
<dbReference type="PANTHER" id="PTHR24085">
    <property type="entry name" value="NUCLEAR HORMONE RECEPTOR"/>
    <property type="match status" value="1"/>
</dbReference>
<evidence type="ECO:0000256" key="10">
    <source>
        <dbReference type="ARBA" id="ARBA00023242"/>
    </source>
</evidence>
<dbReference type="GO" id="GO:0005634">
    <property type="term" value="C:nucleus"/>
    <property type="evidence" value="ECO:0007669"/>
    <property type="project" value="TreeGrafter"/>
</dbReference>
<evidence type="ECO:0000256" key="5">
    <source>
        <dbReference type="ARBA" id="ARBA00022833"/>
    </source>
</evidence>
<feature type="non-terminal residue" evidence="12">
    <location>
        <position position="49"/>
    </location>
</feature>
<keyword evidence="9 12" id="KW-0675">Receptor</keyword>
<dbReference type="InterPro" id="IPR000536">
    <property type="entry name" value="Nucl_hrmn_rcpt_lig-bd"/>
</dbReference>
<dbReference type="GO" id="GO:0071376">
    <property type="term" value="P:cellular response to corticotropin-releasing hormone stimulus"/>
    <property type="evidence" value="ECO:0007669"/>
    <property type="project" value="TreeGrafter"/>
</dbReference>
<evidence type="ECO:0000256" key="6">
    <source>
        <dbReference type="ARBA" id="ARBA00023015"/>
    </source>
</evidence>
<feature type="domain" description="NR LBD" evidence="11">
    <location>
        <begin position="1"/>
        <end position="49"/>
    </location>
</feature>
<evidence type="ECO:0000256" key="8">
    <source>
        <dbReference type="ARBA" id="ARBA00023163"/>
    </source>
</evidence>
<keyword evidence="5" id="KW-0862">Zinc</keyword>
<dbReference type="EMBL" id="KL319489">
    <property type="protein sequence ID" value="KFP54581.1"/>
    <property type="molecule type" value="Genomic_DNA"/>
</dbReference>
<dbReference type="GO" id="GO:0008270">
    <property type="term" value="F:zinc ion binding"/>
    <property type="evidence" value="ECO:0007669"/>
    <property type="project" value="UniProtKB-KW"/>
</dbReference>
<comment type="similarity">
    <text evidence="2">Belongs to the nuclear hormone receptor family. NR1 subfamily.</text>
</comment>
<dbReference type="OrthoDB" id="6081310at2759"/>
<dbReference type="Gene3D" id="1.10.565.10">
    <property type="entry name" value="Retinoid X Receptor"/>
    <property type="match status" value="1"/>
</dbReference>
<dbReference type="SUPFAM" id="SSF48508">
    <property type="entry name" value="Nuclear receptor ligand-binding domain"/>
    <property type="match status" value="1"/>
</dbReference>
<gene>
    <name evidence="12" type="ORF">N323_07230</name>
</gene>
<keyword evidence="4" id="KW-0863">Zinc-finger</keyword>
<dbReference type="PANTHER" id="PTHR24085:SF5">
    <property type="entry name" value="RETINOIC ACID RECEPTOR BETA"/>
    <property type="match status" value="1"/>
</dbReference>
<keyword evidence="7" id="KW-0238">DNA-binding</keyword>
<evidence type="ECO:0000256" key="2">
    <source>
        <dbReference type="ARBA" id="ARBA00008092"/>
    </source>
</evidence>
<dbReference type="PROSITE" id="PS51843">
    <property type="entry name" value="NR_LBD"/>
    <property type="match status" value="1"/>
</dbReference>
<proteinExistence type="inferred from homology"/>
<keyword evidence="8" id="KW-0804">Transcription</keyword>
<dbReference type="InterPro" id="IPR001723">
    <property type="entry name" value="Nuclear_hrmn_rcpt"/>
</dbReference>
<evidence type="ECO:0000259" key="11">
    <source>
        <dbReference type="PROSITE" id="PS51843"/>
    </source>
</evidence>
<dbReference type="Proteomes" id="UP000053745">
    <property type="component" value="Unassembled WGS sequence"/>
</dbReference>
<evidence type="ECO:0000256" key="7">
    <source>
        <dbReference type="ARBA" id="ARBA00023125"/>
    </source>
</evidence>
<evidence type="ECO:0000313" key="13">
    <source>
        <dbReference type="Proteomes" id="UP000053745"/>
    </source>
</evidence>
<dbReference type="GO" id="GO:0000978">
    <property type="term" value="F:RNA polymerase II cis-regulatory region sequence-specific DNA binding"/>
    <property type="evidence" value="ECO:0007669"/>
    <property type="project" value="TreeGrafter"/>
</dbReference>
<evidence type="ECO:0000313" key="12">
    <source>
        <dbReference type="EMBL" id="KFP54581.1"/>
    </source>
</evidence>
<dbReference type="GO" id="GO:0035259">
    <property type="term" value="F:nuclear glucocorticoid receptor binding"/>
    <property type="evidence" value="ECO:0007669"/>
    <property type="project" value="TreeGrafter"/>
</dbReference>
<dbReference type="GO" id="GO:0005667">
    <property type="term" value="C:transcription regulator complex"/>
    <property type="evidence" value="ECO:0007669"/>
    <property type="project" value="TreeGrafter"/>
</dbReference>
<evidence type="ECO:0000256" key="4">
    <source>
        <dbReference type="ARBA" id="ARBA00022771"/>
    </source>
</evidence>
<keyword evidence="10" id="KW-0539">Nucleus</keyword>